<evidence type="ECO:0000256" key="2">
    <source>
        <dbReference type="ARBA" id="ARBA00022679"/>
    </source>
</evidence>
<dbReference type="RefSeq" id="XP_028534412.1">
    <property type="nucleotide sequence ID" value="XM_028678087.1"/>
</dbReference>
<dbReference type="GO" id="GO:0000122">
    <property type="term" value="P:negative regulation of transcription by RNA polymerase II"/>
    <property type="evidence" value="ECO:0007669"/>
    <property type="project" value="TreeGrafter"/>
</dbReference>
<dbReference type="InterPro" id="IPR050134">
    <property type="entry name" value="NAD-dep_sirtuin_deacylases"/>
</dbReference>
<dbReference type="GO" id="GO:0017136">
    <property type="term" value="F:histone deacetylase activity, NAD-dependent"/>
    <property type="evidence" value="ECO:0007669"/>
    <property type="project" value="TreeGrafter"/>
</dbReference>
<feature type="binding site" evidence="7">
    <location>
        <position position="331"/>
    </location>
    <ligand>
        <name>Zn(2+)</name>
        <dbReference type="ChEBI" id="CHEBI:29105"/>
    </ligand>
</feature>
<dbReference type="Gene3D" id="3.40.50.1220">
    <property type="entry name" value="TPP-binding domain"/>
    <property type="match status" value="1"/>
</dbReference>
<keyword evidence="2" id="KW-0808">Transferase</keyword>
<evidence type="ECO:0000256" key="5">
    <source>
        <dbReference type="ARBA" id="ARBA00023027"/>
    </source>
</evidence>
<evidence type="ECO:0000256" key="7">
    <source>
        <dbReference type="PROSITE-ProRule" id="PRU00236"/>
    </source>
</evidence>
<dbReference type="AlphaFoldDB" id="A0A1J1H907"/>
<dbReference type="OrthoDB" id="424302at2759"/>
<evidence type="ECO:0000256" key="1">
    <source>
        <dbReference type="ARBA" id="ARBA00012928"/>
    </source>
</evidence>
<dbReference type="PANTHER" id="PTHR11085">
    <property type="entry name" value="NAD-DEPENDENT PROTEIN DEACYLASE SIRTUIN-5, MITOCHONDRIAL-RELATED"/>
    <property type="match status" value="1"/>
</dbReference>
<dbReference type="PANTHER" id="PTHR11085:SF12">
    <property type="entry name" value="NAD-DEPENDENT PROTEIN DEACYLASE SIRTUIN-6"/>
    <property type="match status" value="1"/>
</dbReference>
<dbReference type="PROSITE" id="PS50305">
    <property type="entry name" value="SIRTUIN"/>
    <property type="match status" value="1"/>
</dbReference>
<feature type="active site" description="Proton acceptor" evidence="7">
    <location>
        <position position="298"/>
    </location>
</feature>
<dbReference type="GeneID" id="39737540"/>
<dbReference type="GO" id="GO:0070403">
    <property type="term" value="F:NAD+ binding"/>
    <property type="evidence" value="ECO:0007669"/>
    <property type="project" value="InterPro"/>
</dbReference>
<keyword evidence="3 7" id="KW-0479">Metal-binding</keyword>
<dbReference type="GO" id="GO:0003714">
    <property type="term" value="F:transcription corepressor activity"/>
    <property type="evidence" value="ECO:0007669"/>
    <property type="project" value="TreeGrafter"/>
</dbReference>
<dbReference type="InterPro" id="IPR029035">
    <property type="entry name" value="DHS-like_NAD/FAD-binding_dom"/>
</dbReference>
<protein>
    <recommendedName>
        <fullName evidence="1">protein acetyllysine N-acetyltransferase</fullName>
        <ecNumber evidence="1">2.3.1.286</ecNumber>
    </recommendedName>
</protein>
<dbReference type="EC" id="2.3.1.286" evidence="1"/>
<evidence type="ECO:0000259" key="8">
    <source>
        <dbReference type="PROSITE" id="PS50305"/>
    </source>
</evidence>
<evidence type="ECO:0000256" key="4">
    <source>
        <dbReference type="ARBA" id="ARBA00022833"/>
    </source>
</evidence>
<evidence type="ECO:0000313" key="9">
    <source>
        <dbReference type="EMBL" id="CRH01412.1"/>
    </source>
</evidence>
<reference evidence="9 10" key="1">
    <citation type="submission" date="2015-04" db="EMBL/GenBank/DDBJ databases">
        <authorList>
            <consortium name="Pathogen Informatics"/>
        </authorList>
    </citation>
    <scope>NUCLEOTIDE SEQUENCE [LARGE SCALE GENOMIC DNA]</scope>
    <source>
        <strain evidence="9 10">SGS1</strain>
    </source>
</reference>
<organism evidence="9 10">
    <name type="scientific">Plasmodium relictum</name>
    <dbReference type="NCBI Taxonomy" id="85471"/>
    <lineage>
        <taxon>Eukaryota</taxon>
        <taxon>Sar</taxon>
        <taxon>Alveolata</taxon>
        <taxon>Apicomplexa</taxon>
        <taxon>Aconoidasida</taxon>
        <taxon>Haemosporida</taxon>
        <taxon>Plasmodiidae</taxon>
        <taxon>Plasmodium</taxon>
        <taxon>Plasmodium (Haemamoeba)</taxon>
    </lineage>
</organism>
<dbReference type="Proteomes" id="UP000220158">
    <property type="component" value="Chromosome 12"/>
</dbReference>
<comment type="similarity">
    <text evidence="6">Belongs to the sirtuin family. Class IV subfamily.</text>
</comment>
<dbReference type="Gene3D" id="2.20.28.200">
    <property type="match status" value="1"/>
</dbReference>
<gene>
    <name evidence="9" type="primary">Sir2B</name>
    <name evidence="9" type="ORF">PRELSG_1229600</name>
</gene>
<proteinExistence type="inferred from homology"/>
<dbReference type="InterPro" id="IPR003000">
    <property type="entry name" value="Sirtuin"/>
</dbReference>
<dbReference type="Pfam" id="PF02146">
    <property type="entry name" value="SIR2"/>
    <property type="match status" value="1"/>
</dbReference>
<dbReference type="KEGG" id="prel:PRELSG_1229600"/>
<accession>A0A1J1H907</accession>
<dbReference type="InterPro" id="IPR026590">
    <property type="entry name" value="Ssirtuin_cat_dom"/>
</dbReference>
<dbReference type="GO" id="GO:0016787">
    <property type="term" value="F:hydrolase activity"/>
    <property type="evidence" value="ECO:0007669"/>
    <property type="project" value="UniProtKB-KW"/>
</dbReference>
<dbReference type="SUPFAM" id="SSF52467">
    <property type="entry name" value="DHS-like NAD/FAD-binding domain"/>
    <property type="match status" value="1"/>
</dbReference>
<evidence type="ECO:0000256" key="3">
    <source>
        <dbReference type="ARBA" id="ARBA00022723"/>
    </source>
</evidence>
<feature type="binding site" evidence="7">
    <location>
        <position position="334"/>
    </location>
    <ligand>
        <name>Zn(2+)</name>
        <dbReference type="ChEBI" id="CHEBI:29105"/>
    </ligand>
</feature>
<dbReference type="VEuPathDB" id="PlasmoDB:PRELSG_1229600"/>
<feature type="binding site" evidence="7">
    <location>
        <position position="306"/>
    </location>
    <ligand>
        <name>Zn(2+)</name>
        <dbReference type="ChEBI" id="CHEBI:29105"/>
    </ligand>
</feature>
<dbReference type="OMA" id="FCGRRYL"/>
<feature type="domain" description="Deacetylase sirtuin-type" evidence="8">
    <location>
        <begin position="25"/>
        <end position="440"/>
    </location>
</feature>
<keyword evidence="9" id="KW-0378">Hydrolase</keyword>
<keyword evidence="10" id="KW-1185">Reference proteome</keyword>
<evidence type="ECO:0000313" key="10">
    <source>
        <dbReference type="Proteomes" id="UP000220158"/>
    </source>
</evidence>
<name>A0A1J1H907_PLARL</name>
<keyword evidence="5" id="KW-0520">NAD</keyword>
<feature type="binding site" evidence="7">
    <location>
        <position position="309"/>
    </location>
    <ligand>
        <name>Zn(2+)</name>
        <dbReference type="ChEBI" id="CHEBI:29105"/>
    </ligand>
</feature>
<keyword evidence="4 7" id="KW-0862">Zinc</keyword>
<dbReference type="GO" id="GO:0046872">
    <property type="term" value="F:metal ion binding"/>
    <property type="evidence" value="ECO:0007669"/>
    <property type="project" value="UniProtKB-KW"/>
</dbReference>
<evidence type="ECO:0000256" key="6">
    <source>
        <dbReference type="ARBA" id="ARBA00038170"/>
    </source>
</evidence>
<sequence>MNYALRLSKNEYKGPLGEKEYFEDNEEEKKKIKELIEKIKTSNYIVVHAGAGISTSCGLQDFRGPTGIWTNEFLKEVRNKKKKKKDKRKCLEVKYDNSSNSTRHYSINKKEKFDINLIKKEKLEKLDKNVKFEKSSENDNLGENNINCTNLQEQFKTIINNNDFIDKKTQNENHDINNSYENSKNTHLNETSLNIKNEDSLENFNKNVSSDEEKISIKNVSNDYDESNSSNCLDSENYVIFGKRKKKVIDLHLALPSKTHIMIKELMNKNVIKFLITQNIDSLHYRCGTKFSKIAEIHGNIFIERCDFCGRRYLRDFVIPTISFKPTGSLCFLCSFPPVGICTDVLLDWNNSYEDFFHQNSIKHSQKADFHFCLGSSFYIVPASYYPSKKKFANKNSYSCLVNYQKSFLSKEVNLNLHSNVNNISDIIIKEFALDPLSIRNARIVIVRCPLNNFDLLYDNLITINNMGKNAYNSEISKRENNETEIFFANNNEYNLNEKIHMYNDEHDLNKKEETNKTTNGNNALNNKQKSISTFKEQIFLIRCSMIKNIKGISIGSLDEISVKQLDKIKGIWIIKSKFTCLLEIHLWYNSFILLKLIYNEYSSFIELNTWNVHVAYTYGDDIDDIDISNNNKENLKNFNLYKNKYVYDMNTKESYENNFNEIEEVEQNIFNNKNVKLNNSIHHNNSKSYNFNENLENFYISEILNEHVHVGYNPNNFKAESKVELLAILNNSENLFKNDGFIPFELPNSFKLLYNLFCVVNKSNENDISFTQKESDDKYEVFIKNSNLSENINFYTNDFINSFIKKEKYTNHSRYKFRERKKRKLYDYSSCSDEDKEKKIFIFYDLYMNEDKRIYKIKINKDLIKNNLSKIFSLKNSYSYENNTIKKNENLMKNDEIIKCIKANTNNDIIDMNVPKDKVLQICERKSYSQNFSSKIKNNANNYGNIINTKNYENIDNCMYNNKDEIDHNKCAEEHIIENNFNIQMELNKDIAENNSLRNNFYNENFKINNDESYNKIDKKYLQDSINKENDLKDNYSNLPSLFCPNILINNKHKLGELVMKVPKYIKPKKIYTPYKKIRKDKRFSNTLQKYRYEIWQKKYNEIINNTNEEHTIYSTLYKEICYFPLWLLSYVNDLFECL</sequence>
<dbReference type="EMBL" id="LN835307">
    <property type="protein sequence ID" value="CRH01412.1"/>
    <property type="molecule type" value="Genomic_DNA"/>
</dbReference>
<dbReference type="GO" id="GO:0005634">
    <property type="term" value="C:nucleus"/>
    <property type="evidence" value="ECO:0007669"/>
    <property type="project" value="TreeGrafter"/>
</dbReference>